<gene>
    <name evidence="3" type="ORF">XYLVIOL_LOCUS6358</name>
</gene>
<feature type="compositionally biased region" description="Acidic residues" evidence="1">
    <location>
        <begin position="531"/>
        <end position="540"/>
    </location>
</feature>
<feature type="region of interest" description="Disordered" evidence="1">
    <location>
        <begin position="380"/>
        <end position="438"/>
    </location>
</feature>
<sequence length="635" mass="69878">MACGISFEATATSTVLFLLVLLQAALVWDEVHGAPAKRNDILAGTEFLSVFINGAMATPPQRRRGFRRGGQGASVGDSATAESHQHEASIYRISRNPGNRQVVPRARNSSGREEVVRFYPISQKTLENRQQNLASLIDELSTSSDVSSMRLTPQASANVTTLASTPREKSLSRTNATSNSTNKGVSRQKVIGVSVTSTVEATPYKVRVEHYDNTDETVVTRPPSFVGIPPKDVAKELRNATTRFPTTKTTSPSTTARTTTTTTKTTTMAITPKSSTTMTPPSSFVTEELTNIVSESNRSEFSVDEGLPSTSWRGQSSITPGPLAKHTTTYAGHREGTNGSASNVPRDMITLPTEENYELPEENAEPKEYSEEPIEVHTERLQPQGRKAGRHYDASNYNRPGTKAYGQPAKSYKPPRPYSEPAKLYNEPSRVYSEPEKVYGEPAKVYSEPAKVYSEPAKVYSEPARVYSEPAKVYGEPEKVYSEPSKVYSEPSKIYSEPAKVYSQPAKVYSEPSKLYDAEGQPLSRERNGEPDEQNFEVDESVSVSSNGNAHGPQMMLTEPSNASEVEDGHKVVHVVEGRNYRKYRVEERTPDGFIVGEYGVVSHDDGSLRGVRYTADGTINPRLIYDALMKFLSL</sequence>
<feature type="compositionally biased region" description="Polar residues" evidence="1">
    <location>
        <begin position="143"/>
        <end position="164"/>
    </location>
</feature>
<feature type="region of interest" description="Disordered" evidence="1">
    <location>
        <begin position="244"/>
        <end position="263"/>
    </location>
</feature>
<organism evidence="3 4">
    <name type="scientific">Xylocopa violacea</name>
    <name type="common">Violet carpenter bee</name>
    <name type="synonym">Apis violacea</name>
    <dbReference type="NCBI Taxonomy" id="135666"/>
    <lineage>
        <taxon>Eukaryota</taxon>
        <taxon>Metazoa</taxon>
        <taxon>Ecdysozoa</taxon>
        <taxon>Arthropoda</taxon>
        <taxon>Hexapoda</taxon>
        <taxon>Insecta</taxon>
        <taxon>Pterygota</taxon>
        <taxon>Neoptera</taxon>
        <taxon>Endopterygota</taxon>
        <taxon>Hymenoptera</taxon>
        <taxon>Apocrita</taxon>
        <taxon>Aculeata</taxon>
        <taxon>Apoidea</taxon>
        <taxon>Anthophila</taxon>
        <taxon>Apidae</taxon>
        <taxon>Xylocopa</taxon>
        <taxon>Xylocopa</taxon>
    </lineage>
</organism>
<protein>
    <submittedName>
        <fullName evidence="3">Uncharacterized protein</fullName>
    </submittedName>
</protein>
<feature type="region of interest" description="Disordered" evidence="1">
    <location>
        <begin position="296"/>
        <end position="323"/>
    </location>
</feature>
<feature type="compositionally biased region" description="Polar residues" evidence="1">
    <location>
        <begin position="308"/>
        <end position="319"/>
    </location>
</feature>
<proteinExistence type="predicted"/>
<reference evidence="3 4" key="1">
    <citation type="submission" date="2024-08" db="EMBL/GenBank/DDBJ databases">
        <authorList>
            <person name="Will J Nash"/>
            <person name="Angela Man"/>
            <person name="Seanna McTaggart"/>
            <person name="Kendall Baker"/>
            <person name="Tom Barker"/>
            <person name="Leah Catchpole"/>
            <person name="Alex Durrant"/>
            <person name="Karim Gharbi"/>
            <person name="Naomi Irish"/>
            <person name="Gemy Kaithakottil"/>
            <person name="Debby Ku"/>
            <person name="Aaliyah Providence"/>
            <person name="Felix Shaw"/>
            <person name="David Swarbreck"/>
            <person name="Chris Watkins"/>
            <person name="Ann M. McCartney"/>
            <person name="Giulio Formenti"/>
            <person name="Alice Mouton"/>
            <person name="Noel Vella"/>
            <person name="Bjorn M von Reumont"/>
            <person name="Adriana Vella"/>
            <person name="Wilfried Haerty"/>
        </authorList>
    </citation>
    <scope>NUCLEOTIDE SEQUENCE [LARGE SCALE GENOMIC DNA]</scope>
</reference>
<comment type="caution">
    <text evidence="3">The sequence shown here is derived from an EMBL/GenBank/DDBJ whole genome shotgun (WGS) entry which is preliminary data.</text>
</comment>
<feature type="region of interest" description="Disordered" evidence="1">
    <location>
        <begin position="59"/>
        <end position="87"/>
    </location>
</feature>
<keyword evidence="2" id="KW-0732">Signal</keyword>
<feature type="signal peptide" evidence="2">
    <location>
        <begin position="1"/>
        <end position="33"/>
    </location>
</feature>
<keyword evidence="4" id="KW-1185">Reference proteome</keyword>
<feature type="chain" id="PRO_5045391679" evidence="2">
    <location>
        <begin position="34"/>
        <end position="635"/>
    </location>
</feature>
<name>A0ABP1NS91_XYLVO</name>
<evidence type="ECO:0000313" key="4">
    <source>
        <dbReference type="Proteomes" id="UP001642520"/>
    </source>
</evidence>
<feature type="region of interest" description="Disordered" evidence="1">
    <location>
        <begin position="143"/>
        <end position="185"/>
    </location>
</feature>
<dbReference type="Proteomes" id="UP001642520">
    <property type="component" value="Unassembled WGS sequence"/>
</dbReference>
<feature type="region of interest" description="Disordered" evidence="1">
    <location>
        <begin position="512"/>
        <end position="566"/>
    </location>
</feature>
<dbReference type="Gene3D" id="6.10.250.1010">
    <property type="match status" value="2"/>
</dbReference>
<evidence type="ECO:0000313" key="3">
    <source>
        <dbReference type="EMBL" id="CAL7943900.1"/>
    </source>
</evidence>
<evidence type="ECO:0000256" key="1">
    <source>
        <dbReference type="SAM" id="MobiDB-lite"/>
    </source>
</evidence>
<evidence type="ECO:0000256" key="2">
    <source>
        <dbReference type="SAM" id="SignalP"/>
    </source>
</evidence>
<feature type="compositionally biased region" description="Polar residues" evidence="1">
    <location>
        <begin position="172"/>
        <end position="185"/>
    </location>
</feature>
<dbReference type="EMBL" id="CAXAJV020001293">
    <property type="protein sequence ID" value="CAL7943900.1"/>
    <property type="molecule type" value="Genomic_DNA"/>
</dbReference>
<accession>A0ABP1NS91</accession>